<protein>
    <submittedName>
        <fullName evidence="8">1-acyl-sn-glycerol-3-phosphate acyltransferase isoform 2</fullName>
        <ecNumber evidence="8">2.3.1.51</ecNumber>
    </submittedName>
</protein>
<dbReference type="PANTHER" id="PTHR10434">
    <property type="entry name" value="1-ACYL-SN-GLYCEROL-3-PHOSPHATE ACYLTRANSFERASE"/>
    <property type="match status" value="1"/>
</dbReference>
<dbReference type="eggNOG" id="KOG2848">
    <property type="taxonomic scope" value="Eukaryota"/>
</dbReference>
<evidence type="ECO:0000256" key="1">
    <source>
        <dbReference type="ARBA" id="ARBA00005189"/>
    </source>
</evidence>
<keyword evidence="3 8" id="KW-0808">Transferase</keyword>
<dbReference type="AlphaFoldDB" id="M2XWI9"/>
<dbReference type="EMBL" id="KB454525">
    <property type="protein sequence ID" value="EME27983.1"/>
    <property type="molecule type" value="Genomic_DNA"/>
</dbReference>
<keyword evidence="5 8" id="KW-0012">Acyltransferase</keyword>
<dbReference type="Gramene" id="EME27983">
    <property type="protein sequence ID" value="EME27983"/>
    <property type="gene ID" value="Gasu_44870"/>
</dbReference>
<evidence type="ECO:0000313" key="9">
    <source>
        <dbReference type="Proteomes" id="UP000030680"/>
    </source>
</evidence>
<evidence type="ECO:0000313" key="8">
    <source>
        <dbReference type="EMBL" id="EME27983.1"/>
    </source>
</evidence>
<dbReference type="KEGG" id="gsl:Gasu_44870"/>
<dbReference type="SUPFAM" id="SSF69593">
    <property type="entry name" value="Glycerol-3-phosphate (1)-acyltransferase"/>
    <property type="match status" value="1"/>
</dbReference>
<keyword evidence="2" id="KW-0444">Lipid biosynthesis</keyword>
<evidence type="ECO:0000256" key="2">
    <source>
        <dbReference type="ARBA" id="ARBA00022516"/>
    </source>
</evidence>
<comment type="pathway">
    <text evidence="1">Lipid metabolism.</text>
</comment>
<evidence type="ECO:0000256" key="5">
    <source>
        <dbReference type="ARBA" id="ARBA00023315"/>
    </source>
</evidence>
<organism evidence="8 9">
    <name type="scientific">Galdieria sulphuraria</name>
    <name type="common">Red alga</name>
    <dbReference type="NCBI Taxonomy" id="130081"/>
    <lineage>
        <taxon>Eukaryota</taxon>
        <taxon>Rhodophyta</taxon>
        <taxon>Bangiophyceae</taxon>
        <taxon>Galdieriales</taxon>
        <taxon>Galdieriaceae</taxon>
        <taxon>Galdieria</taxon>
    </lineage>
</organism>
<gene>
    <name evidence="8" type="ORF">Gasu_44870</name>
</gene>
<sequence length="349" mass="40181">MSPCFLFSFYSRLCVPSVSTVYVSTQQSTRICLQPVVFYSGPFPSLRRAYLHKIVLKSTTSSRPWCEKFNLAMKQSSEVKKKRFSVFGVFFLIVTYLWAVILFPVFTALFPVTLLLDRVRRRLLDRFAMLWMRLTLFCCRLQVVIQGEENLPRSDEVVMYVANHQSYLDIYVLSALKRKFKFVSKIEVFSYPVIGKCLKVHVEKGNRPLFQGWAMALAGYVGLKRGDSRRQLQTYHEIVRKLQSGVSLVMFPEGTRSVHGRLLPFKIGPFKAAKQAQVPIVPLTILGTREVMPSFAWLPVGFPNKPITIHVHPMIQVENYEDKQLADICKSVIEKPLESNETTWNRSPL</sequence>
<dbReference type="GO" id="GO:0003841">
    <property type="term" value="F:1-acylglycerol-3-phosphate O-acyltransferase activity"/>
    <property type="evidence" value="ECO:0007669"/>
    <property type="project" value="UniProtKB-EC"/>
</dbReference>
<dbReference type="GO" id="GO:0006654">
    <property type="term" value="P:phosphatidic acid biosynthetic process"/>
    <property type="evidence" value="ECO:0007669"/>
    <property type="project" value="TreeGrafter"/>
</dbReference>
<accession>M2XWI9</accession>
<dbReference type="SMART" id="SM00563">
    <property type="entry name" value="PlsC"/>
    <property type="match status" value="1"/>
</dbReference>
<reference evidence="9" key="1">
    <citation type="journal article" date="2013" name="Science">
        <title>Gene transfer from bacteria and archaea facilitated evolution of an extremophilic eukaryote.</title>
        <authorList>
            <person name="Schonknecht G."/>
            <person name="Chen W.H."/>
            <person name="Ternes C.M."/>
            <person name="Barbier G.G."/>
            <person name="Shrestha R.P."/>
            <person name="Stanke M."/>
            <person name="Brautigam A."/>
            <person name="Baker B.J."/>
            <person name="Banfield J.F."/>
            <person name="Garavito R.M."/>
            <person name="Carr K."/>
            <person name="Wilkerson C."/>
            <person name="Rensing S.A."/>
            <person name="Gagneul D."/>
            <person name="Dickenson N.E."/>
            <person name="Oesterhelt C."/>
            <person name="Lercher M.J."/>
            <person name="Weber A.P."/>
        </authorList>
    </citation>
    <scope>NUCLEOTIDE SEQUENCE [LARGE SCALE GENOMIC DNA]</scope>
    <source>
        <strain evidence="9">074W</strain>
    </source>
</reference>
<keyword evidence="6" id="KW-0472">Membrane</keyword>
<dbReference type="Proteomes" id="UP000030680">
    <property type="component" value="Unassembled WGS sequence"/>
</dbReference>
<dbReference type="RefSeq" id="XP_005704503.1">
    <property type="nucleotide sequence ID" value="XM_005704446.1"/>
</dbReference>
<dbReference type="EC" id="2.3.1.51" evidence="8"/>
<feature type="transmembrane region" description="Helical" evidence="6">
    <location>
        <begin position="86"/>
        <end position="116"/>
    </location>
</feature>
<dbReference type="OMA" id="FWASAST"/>
<keyword evidence="9" id="KW-1185">Reference proteome</keyword>
<evidence type="ECO:0000256" key="3">
    <source>
        <dbReference type="ARBA" id="ARBA00022679"/>
    </source>
</evidence>
<keyword evidence="6" id="KW-0812">Transmembrane</keyword>
<dbReference type="InterPro" id="IPR002123">
    <property type="entry name" value="Plipid/glycerol_acylTrfase"/>
</dbReference>
<keyword evidence="4" id="KW-0443">Lipid metabolism</keyword>
<proteinExistence type="predicted"/>
<keyword evidence="6" id="KW-1133">Transmembrane helix</keyword>
<dbReference type="OrthoDB" id="417078at2759"/>
<dbReference type="PANTHER" id="PTHR10434:SF64">
    <property type="entry name" value="1-ACYL-SN-GLYCEROL-3-PHOSPHATE ACYLTRANSFERASE-RELATED"/>
    <property type="match status" value="1"/>
</dbReference>
<dbReference type="STRING" id="130081.M2XWI9"/>
<evidence type="ECO:0000259" key="7">
    <source>
        <dbReference type="SMART" id="SM00563"/>
    </source>
</evidence>
<dbReference type="CDD" id="cd07989">
    <property type="entry name" value="LPLAT_AGPAT-like"/>
    <property type="match status" value="1"/>
</dbReference>
<dbReference type="Pfam" id="PF01553">
    <property type="entry name" value="Acyltransferase"/>
    <property type="match status" value="2"/>
</dbReference>
<feature type="domain" description="Phospholipid/glycerol acyltransferase" evidence="7">
    <location>
        <begin position="158"/>
        <end position="288"/>
    </location>
</feature>
<name>M2XWI9_GALSU</name>
<evidence type="ECO:0000256" key="4">
    <source>
        <dbReference type="ARBA" id="ARBA00023098"/>
    </source>
</evidence>
<evidence type="ECO:0000256" key="6">
    <source>
        <dbReference type="SAM" id="Phobius"/>
    </source>
</evidence>
<dbReference type="GeneID" id="17086857"/>